<dbReference type="InterPro" id="IPR056823">
    <property type="entry name" value="TEN-like_YD-shell"/>
</dbReference>
<dbReference type="PRINTS" id="PR00394">
    <property type="entry name" value="RHSPROTEIN"/>
</dbReference>
<sequence length="1447" mass="162560">MGERDEDVRQRNGGQPNVAQTPANADGRVVVGAGAPEEPVDEATAFDQEIAHLEEEMNELADEPDKSAYWVAATRREMVRFLGWASQTESTVFFLGNTASPITDKISEALESDAPVATSATQYNEIREGLERIRNTAENNIADDLLNAPIPGWNQLGKLARRLAIRRARKAIQARLRRKVQERILRRRRRQRDRRDCRGAGNPAFMPTGIPVHYDPEFSLPGLIKIIVNSTYYGDVEATGPLGRGRLSDIDATIRRNDSGGFTFLDEDGFAIEFAAPTPIPDGWVDGDTVRNVQLMQGSRRALIFREEALTTYFDKGKDGIWRISRLEDRRGNKLVFERDAQANLLSIAAPEGLKLQFSYSGTLREMVELEGIDGSRKVVMRYRYDAEHRMILAESPYGECHEFSYDLEGRLVGVIRNGRYHAKFTHDDRGRRKRTESNNGARALFDYDDENRITTYLPGGDETRALRFHYNENLNIIREVNCFGNERQLIEDEEGFIAAEIDGEGNETRYSYDAFGHIKSITDASGRSTFYSWTPEGDLGLVIDNAGKSWELRYDDFGSLVLVKDPLGHIAEISNNKAGQSVGIIRHDGLIEQNVYDSHHWLVETMDYRSARTRFERDSFGRITRTTEANGAVTIYRYDDQSGHGFFTPAEVIRADGVATRLRTSRQGRVVQVADGEGRATVYEYDGLNNLVATTDPRGGRVEFRYDDESRLDRVVNEIGREWTFKRDGAGRIAEETDFDGRTTSYIFDKADRIVEARKSDGRTIAYEWDPSGRMLSRSAFPPGETKATQRETFDYDDVGRLQFARNANATIELEYDAAGRVIAETTNDIRTENAYDCCGNRTERRIGDHVTAYQYDPMGALTTLSLVGGEALAITRDGLGRPIRRQTPGGFLLELDHDQLGQLVRQTVSTHAQSASSRRSLVPDVWSRHYGWDRAWSPNAVSDPLWGGSRYDSDENGQIVVASHGLPEGGPPLLPAPLRGIIPGLAGDGHEVERFDYAPTHDIAASETALPQDPLGRPLQGWKTSVGGRVLEAYGARGERIRYDYDAAGRVVARHIERNGFRRKSFEFTWDGFDQLVEVKCPDGAVWVYCYDPFGRRIEKRQTQAGSRSAGHGVGSRFLWDGNVVAAEFPISAGQSSQSAIWWHFEPESFVPLIREDAASGQLLHVISDHIGTPRDMVDTAGNLVWSASYRLWGDFRGIWTPAANDNTPMAENRPGWHAVRISYDGNSTNGLSAISWDSEPADPDADFSAMSAHAARVLCPIRFQGQWEDPETGLYYNRFRTYDPLGAQYLSPDPIGIEGGLRQNGYVNVPVHWVDPLGLNGRYPAWMPAVPGFERHHIIPWHLQSDPFLRSLGFDPNGPQNMMYLPRQACSVASGGTVGQRGSAQHRGFNGHEEYNRYMADQIRDLERRTNNMNRRCKIRELRRFQLAHRTMLGTGAMQIANCR</sequence>
<dbReference type="EMBL" id="JACIID010000008">
    <property type="protein sequence ID" value="MBB4537235.1"/>
    <property type="molecule type" value="Genomic_DNA"/>
</dbReference>
<evidence type="ECO:0000259" key="4">
    <source>
        <dbReference type="Pfam" id="PF25023"/>
    </source>
</evidence>
<evidence type="ECO:0000313" key="7">
    <source>
        <dbReference type="Proteomes" id="UP000523431"/>
    </source>
</evidence>
<evidence type="ECO:0000256" key="2">
    <source>
        <dbReference type="SAM" id="MobiDB-lite"/>
    </source>
</evidence>
<dbReference type="Pfam" id="PF03527">
    <property type="entry name" value="RHS"/>
    <property type="match status" value="1"/>
</dbReference>
<dbReference type="Proteomes" id="UP000557344">
    <property type="component" value="Unassembled WGS sequence"/>
</dbReference>
<protein>
    <submittedName>
        <fullName evidence="6">RHS repeat-associated protein</fullName>
    </submittedName>
</protein>
<dbReference type="InterPro" id="IPR006530">
    <property type="entry name" value="YD"/>
</dbReference>
<evidence type="ECO:0000256" key="1">
    <source>
        <dbReference type="ARBA" id="ARBA00022737"/>
    </source>
</evidence>
<comment type="caution">
    <text evidence="6">The sequence shown here is derived from an EMBL/GenBank/DDBJ whole genome shotgun (WGS) entry which is preliminary data.</text>
</comment>
<dbReference type="InterPro" id="IPR022385">
    <property type="entry name" value="Rhs_assc_core"/>
</dbReference>
<feature type="compositionally biased region" description="Polar residues" evidence="2">
    <location>
        <begin position="12"/>
        <end position="23"/>
    </location>
</feature>
<dbReference type="EMBL" id="JACIHU010000008">
    <property type="protein sequence ID" value="MBB4481150.1"/>
    <property type="molecule type" value="Genomic_DNA"/>
</dbReference>
<dbReference type="InterPro" id="IPR032871">
    <property type="entry name" value="AHH_dom_containing"/>
</dbReference>
<accession>A0A7W6ZJG9</accession>
<dbReference type="PANTHER" id="PTHR32305:SF15">
    <property type="entry name" value="PROTEIN RHSA-RELATED"/>
    <property type="match status" value="1"/>
</dbReference>
<feature type="domain" description="RHS protein conserved region" evidence="3">
    <location>
        <begin position="1171"/>
        <end position="1197"/>
    </location>
</feature>
<dbReference type="Pfam" id="PF05593">
    <property type="entry name" value="RHS_repeat"/>
    <property type="match status" value="3"/>
</dbReference>
<organism evidence="6 7">
    <name type="scientific">Rhizobium etli</name>
    <dbReference type="NCBI Taxonomy" id="29449"/>
    <lineage>
        <taxon>Bacteria</taxon>
        <taxon>Pseudomonadati</taxon>
        <taxon>Pseudomonadota</taxon>
        <taxon>Alphaproteobacteria</taxon>
        <taxon>Hyphomicrobiales</taxon>
        <taxon>Rhizobiaceae</taxon>
        <taxon>Rhizobium/Agrobacterium group</taxon>
        <taxon>Rhizobium</taxon>
    </lineage>
</organism>
<dbReference type="InterPro" id="IPR050708">
    <property type="entry name" value="T6SS_VgrG/RHS"/>
</dbReference>
<dbReference type="NCBIfam" id="TIGR01643">
    <property type="entry name" value="YD_repeat_2x"/>
    <property type="match status" value="6"/>
</dbReference>
<evidence type="ECO:0000313" key="5">
    <source>
        <dbReference type="EMBL" id="MBB4481150.1"/>
    </source>
</evidence>
<dbReference type="Gene3D" id="2.180.10.10">
    <property type="entry name" value="RHS repeat-associated core"/>
    <property type="match status" value="3"/>
</dbReference>
<proteinExistence type="predicted"/>
<keyword evidence="1" id="KW-0677">Repeat</keyword>
<reference evidence="7 8" key="1">
    <citation type="submission" date="2020-08" db="EMBL/GenBank/DDBJ databases">
        <title>Genomic Encyclopedia of Type Strains, Phase IV (KMG-V): Genome sequencing to study the core and pangenomes of soil and plant-associated prokaryotes.</title>
        <authorList>
            <person name="Whitman W."/>
        </authorList>
    </citation>
    <scope>NUCLEOTIDE SEQUENCE [LARGE SCALE GENOMIC DNA]</scope>
    <source>
        <strain evidence="5 8">SEMIA 471</strain>
        <strain evidence="6 7">SEMIA 489</strain>
    </source>
</reference>
<dbReference type="PANTHER" id="PTHR32305">
    <property type="match status" value="1"/>
</dbReference>
<feature type="region of interest" description="Disordered" evidence="2">
    <location>
        <begin position="1"/>
        <end position="27"/>
    </location>
</feature>
<evidence type="ECO:0000313" key="6">
    <source>
        <dbReference type="EMBL" id="MBB4537235.1"/>
    </source>
</evidence>
<dbReference type="InterPro" id="IPR031325">
    <property type="entry name" value="RHS_repeat"/>
</dbReference>
<feature type="compositionally biased region" description="Basic and acidic residues" evidence="2">
    <location>
        <begin position="1"/>
        <end position="10"/>
    </location>
</feature>
<dbReference type="Pfam" id="PF25023">
    <property type="entry name" value="TEN_YD-shell"/>
    <property type="match status" value="1"/>
</dbReference>
<evidence type="ECO:0000313" key="8">
    <source>
        <dbReference type="Proteomes" id="UP000557344"/>
    </source>
</evidence>
<name>A0A7W6ZJG9_RHIET</name>
<gene>
    <name evidence="5" type="ORF">GGE46_003746</name>
    <name evidence="6" type="ORF">GGE57_003999</name>
</gene>
<dbReference type="RefSeq" id="WP_183842876.1">
    <property type="nucleotide sequence ID" value="NZ_JACIHU010000008.1"/>
</dbReference>
<evidence type="ECO:0000259" key="3">
    <source>
        <dbReference type="Pfam" id="PF03527"/>
    </source>
</evidence>
<dbReference type="Pfam" id="PF14412">
    <property type="entry name" value="AHH"/>
    <property type="match status" value="1"/>
</dbReference>
<feature type="domain" description="Teneurin-like YD-shell" evidence="4">
    <location>
        <begin position="703"/>
        <end position="829"/>
    </location>
</feature>
<dbReference type="InterPro" id="IPR001826">
    <property type="entry name" value="RHS"/>
</dbReference>
<dbReference type="Proteomes" id="UP000523431">
    <property type="component" value="Unassembled WGS sequence"/>
</dbReference>
<dbReference type="NCBIfam" id="TIGR03696">
    <property type="entry name" value="Rhs_assc_core"/>
    <property type="match status" value="1"/>
</dbReference>